<feature type="transmembrane region" description="Helical" evidence="9">
    <location>
        <begin position="44"/>
        <end position="63"/>
    </location>
</feature>
<keyword evidence="5 9" id="KW-0812">Transmembrane</keyword>
<evidence type="ECO:0000256" key="2">
    <source>
        <dbReference type="ARBA" id="ARBA00005540"/>
    </source>
</evidence>
<dbReference type="AlphaFoldDB" id="K0AY90"/>
<keyword evidence="3 8" id="KW-0813">Transport</keyword>
<evidence type="ECO:0000313" key="11">
    <source>
        <dbReference type="Proteomes" id="UP000006094"/>
    </source>
</evidence>
<reference evidence="10 11" key="1">
    <citation type="journal article" date="2012" name="PLoS ONE">
        <title>The purine-utilizing bacterium Clostridium acidurici 9a: a genome-guided metabolic reconsideration.</title>
        <authorList>
            <person name="Hartwich K."/>
            <person name="Poehlein A."/>
            <person name="Daniel R."/>
        </authorList>
    </citation>
    <scope>NUCLEOTIDE SEQUENCE [LARGE SCALE GENOMIC DNA]</scope>
    <source>
        <strain evidence="11">ATCC 7906 / DSM 604 / BCRC 14475 / CIP 104303 / KCTC 5404 / NCIMB 10678 / 9a</strain>
    </source>
</reference>
<dbReference type="GO" id="GO:0005886">
    <property type="term" value="C:plasma membrane"/>
    <property type="evidence" value="ECO:0007669"/>
    <property type="project" value="UniProtKB-SubCell"/>
</dbReference>
<evidence type="ECO:0000256" key="4">
    <source>
        <dbReference type="ARBA" id="ARBA00022475"/>
    </source>
</evidence>
<dbReference type="Proteomes" id="UP000006094">
    <property type="component" value="Chromosome"/>
</dbReference>
<evidence type="ECO:0000256" key="1">
    <source>
        <dbReference type="ARBA" id="ARBA00004651"/>
    </source>
</evidence>
<evidence type="ECO:0000256" key="8">
    <source>
        <dbReference type="PIRNR" id="PIRNR037778"/>
    </source>
</evidence>
<dbReference type="KEGG" id="cad:Curi_c02660"/>
<dbReference type="PANTHER" id="PTHR38438">
    <property type="entry name" value="RIBOFLAVIN TRANSPORTER RIBU"/>
    <property type="match status" value="1"/>
</dbReference>
<accession>K0AY90</accession>
<evidence type="ECO:0000256" key="3">
    <source>
        <dbReference type="ARBA" id="ARBA00022448"/>
    </source>
</evidence>
<keyword evidence="11" id="KW-1185">Reference proteome</keyword>
<dbReference type="eggNOG" id="COG3601">
    <property type="taxonomic scope" value="Bacteria"/>
</dbReference>
<dbReference type="Pfam" id="PF12822">
    <property type="entry name" value="ECF_trnsprt"/>
    <property type="match status" value="1"/>
</dbReference>
<feature type="transmembrane region" description="Helical" evidence="9">
    <location>
        <begin position="162"/>
        <end position="186"/>
    </location>
</feature>
<name>K0AY90_GOTA9</name>
<dbReference type="OrthoDB" id="9809216at2"/>
<feature type="transmembrane region" description="Helical" evidence="9">
    <location>
        <begin position="13"/>
        <end position="32"/>
    </location>
</feature>
<dbReference type="Gene3D" id="1.10.1760.20">
    <property type="match status" value="1"/>
</dbReference>
<keyword evidence="7 8" id="KW-0472">Membrane</keyword>
<comment type="similarity">
    <text evidence="2 8">Belongs to the prokaryotic riboflavin transporter (P-RFT) (TC 2.A.87) family.</text>
</comment>
<dbReference type="InterPro" id="IPR024529">
    <property type="entry name" value="ECF_trnsprt_substrate-spec"/>
</dbReference>
<dbReference type="RefSeq" id="WP_014966483.1">
    <property type="nucleotide sequence ID" value="NC_018664.1"/>
</dbReference>
<protein>
    <recommendedName>
        <fullName evidence="8">Riboflavin transporter</fullName>
    </recommendedName>
</protein>
<dbReference type="PATRIC" id="fig|1128398.3.peg.274"/>
<comment type="function">
    <text evidence="8">Probably a riboflavin-binding protein that interacts with the energy-coupling factor (ECF) ABC-transporter complex.</text>
</comment>
<dbReference type="GO" id="GO:0032217">
    <property type="term" value="F:riboflavin transmembrane transporter activity"/>
    <property type="evidence" value="ECO:0007669"/>
    <property type="project" value="UniProtKB-UniRule"/>
</dbReference>
<evidence type="ECO:0000256" key="5">
    <source>
        <dbReference type="ARBA" id="ARBA00022692"/>
    </source>
</evidence>
<evidence type="ECO:0000256" key="9">
    <source>
        <dbReference type="SAM" id="Phobius"/>
    </source>
</evidence>
<evidence type="ECO:0000256" key="6">
    <source>
        <dbReference type="ARBA" id="ARBA00022989"/>
    </source>
</evidence>
<dbReference type="InterPro" id="IPR025720">
    <property type="entry name" value="RibU"/>
</dbReference>
<keyword evidence="6 9" id="KW-1133">Transmembrane helix</keyword>
<sequence length="195" mass="21242">MSKRLSLSTLVKVSLLGAISFIIMMVEFPLWFAPEFYKIDFSDLPALIGALSLGPVAGIMIELIKNLLNVVFTGSITGGIGEFANFLIGALYVGIAGYIYNKNKTKSTAIKGMILGTIVMSIIGSLLNYYVLLPIYSKVMPVEEILQWAKAVNSLVVDLKTLVIFAVLPFNLLKGAVVSIITLPIYKRLSAILHK</sequence>
<evidence type="ECO:0000313" key="10">
    <source>
        <dbReference type="EMBL" id="AFS77346.1"/>
    </source>
</evidence>
<dbReference type="STRING" id="1128398.Curi_c02660"/>
<feature type="transmembrane region" description="Helical" evidence="9">
    <location>
        <begin position="112"/>
        <end position="132"/>
    </location>
</feature>
<proteinExistence type="inferred from homology"/>
<gene>
    <name evidence="10" type="ordered locus">Curi_c02660</name>
</gene>
<organism evidence="10 11">
    <name type="scientific">Gottschalkia acidurici (strain ATCC 7906 / DSM 604 / BCRC 14475 / CIP 104303 / KCTC 5404 / NCIMB 10678 / 9a)</name>
    <name type="common">Clostridium acidurici</name>
    <dbReference type="NCBI Taxonomy" id="1128398"/>
    <lineage>
        <taxon>Bacteria</taxon>
        <taxon>Bacillati</taxon>
        <taxon>Bacillota</taxon>
        <taxon>Tissierellia</taxon>
        <taxon>Tissierellales</taxon>
        <taxon>Gottschalkiaceae</taxon>
        <taxon>Gottschalkia</taxon>
    </lineage>
</organism>
<comment type="subcellular location">
    <subcellularLocation>
        <location evidence="1">Cell membrane</location>
        <topology evidence="1">Multi-pass membrane protein</topology>
    </subcellularLocation>
</comment>
<feature type="transmembrane region" description="Helical" evidence="9">
    <location>
        <begin position="83"/>
        <end position="100"/>
    </location>
</feature>
<evidence type="ECO:0000256" key="7">
    <source>
        <dbReference type="ARBA" id="ARBA00023136"/>
    </source>
</evidence>
<dbReference type="EMBL" id="CP003326">
    <property type="protein sequence ID" value="AFS77346.1"/>
    <property type="molecule type" value="Genomic_DNA"/>
</dbReference>
<keyword evidence="4 8" id="KW-1003">Cell membrane</keyword>
<dbReference type="PIRSF" id="PIRSF037778">
    <property type="entry name" value="UCP037778_transp_RibU"/>
    <property type="match status" value="1"/>
</dbReference>
<dbReference type="HOGENOM" id="CLU_086673_1_0_9"/>
<dbReference type="PANTHER" id="PTHR38438:SF1">
    <property type="entry name" value="RIBOFLAVIN TRANSPORTER RIBU"/>
    <property type="match status" value="1"/>
</dbReference>